<feature type="domain" description="Glucose-methanol-choline oxidoreductase C-terminal" evidence="6">
    <location>
        <begin position="430"/>
        <end position="561"/>
    </location>
</feature>
<feature type="binding site" evidence="2">
    <location>
        <position position="126"/>
    </location>
    <ligand>
        <name>FAD</name>
        <dbReference type="ChEBI" id="CHEBI:57692"/>
    </ligand>
</feature>
<feature type="domain" description="Glucose-methanol-choline oxidoreductase N-terminal" evidence="5">
    <location>
        <begin position="123"/>
        <end position="341"/>
    </location>
</feature>
<evidence type="ECO:0000259" key="6">
    <source>
        <dbReference type="Pfam" id="PF05199"/>
    </source>
</evidence>
<dbReference type="PANTHER" id="PTHR47190">
    <property type="entry name" value="DEHYDROGENASE, PUTATIVE-RELATED"/>
    <property type="match status" value="1"/>
</dbReference>
<dbReference type="GO" id="GO:0050660">
    <property type="term" value="F:flavin adenine dinucleotide binding"/>
    <property type="evidence" value="ECO:0007669"/>
    <property type="project" value="InterPro"/>
</dbReference>
<dbReference type="GO" id="GO:0016614">
    <property type="term" value="F:oxidoreductase activity, acting on CH-OH group of donors"/>
    <property type="evidence" value="ECO:0007669"/>
    <property type="project" value="InterPro"/>
</dbReference>
<dbReference type="AlphaFoldDB" id="A0AAE0U0I0"/>
<dbReference type="EMBL" id="JAULSW010000004">
    <property type="protein sequence ID" value="KAK3386094.1"/>
    <property type="molecule type" value="Genomic_DNA"/>
</dbReference>
<dbReference type="Gene3D" id="3.50.50.60">
    <property type="entry name" value="FAD/NAD(P)-binding domain"/>
    <property type="match status" value="1"/>
</dbReference>
<comment type="cofactor">
    <cofactor evidence="2">
        <name>FAD</name>
        <dbReference type="ChEBI" id="CHEBI:57692"/>
    </cofactor>
</comment>
<dbReference type="PIRSF" id="PIRSF000137">
    <property type="entry name" value="Alcohol_oxidase"/>
    <property type="match status" value="1"/>
</dbReference>
<proteinExistence type="inferred from homology"/>
<feature type="signal peptide" evidence="4">
    <location>
        <begin position="1"/>
        <end position="22"/>
    </location>
</feature>
<evidence type="ECO:0000256" key="3">
    <source>
        <dbReference type="SAM" id="MobiDB-lite"/>
    </source>
</evidence>
<accession>A0AAE0U0I0</accession>
<dbReference type="PANTHER" id="PTHR47190:SF2">
    <property type="entry name" value="CELLOBIOSE DEHYDROGENASE (AFU_ORTHOLOGUE AFUA_2G17620)"/>
    <property type="match status" value="1"/>
</dbReference>
<sequence>MHLLQQWAVAGAVAALLPASAAAPSNEPRAAAASCSLSSKDTYDYIVVGSGPGGIPLADRLSEAGNKVLLLEKGPPSSGRWGGTMKPSWLSGSNLTRFDVPGLCNQIWADRNGIACTDYDQLAGCVLGGGAAINSGLYWKPHPDDWNMSFPPGWKAPDMQAAVDKVFSRIPGTTLPSADGKLYLPQGYNTISAGLTQGGWTSVDANVQNDKRNKTFAHTAYSFIGGERGGPMATYLVTASARKNFVLWTGAGVKRVVRTGGHVTGVEVECGGTTGTVSVTPNTGRVILSSGTFGSAKILWRSGIGPKDQLDVVKASSDGSSMISSDQWINVPVGNNLYDHVGTDLEIAHGNIVNYDFYGAYTRPIQGDTQAYLNGRTGILTQSAPNFGPMFWDIITPADGINRHLHWQARVEGSRSTSMTLTQYLGTGSVSRGRLTINSQLKTIVSKSPYLNDENDKAAVIQGVQNLRDALSKVSGLTWIRPSSSQSSAAFVNSIAANPGSRNSNHWIGTNKMGTDDGRTGGTSVVDTNTKVYGTDNLFVVDASIFPGHVTSNPTAAIMIVSEHAAAKILALPVAGAKTA</sequence>
<evidence type="ECO:0000256" key="1">
    <source>
        <dbReference type="ARBA" id="ARBA00010790"/>
    </source>
</evidence>
<evidence type="ECO:0000256" key="2">
    <source>
        <dbReference type="PIRSR" id="PIRSR000137-2"/>
    </source>
</evidence>
<dbReference type="InterPro" id="IPR012132">
    <property type="entry name" value="GMC_OxRdtase"/>
</dbReference>
<evidence type="ECO:0000259" key="5">
    <source>
        <dbReference type="Pfam" id="PF00732"/>
    </source>
</evidence>
<dbReference type="InterPro" id="IPR053208">
    <property type="entry name" value="GMC_Oxidoreductase_CD"/>
</dbReference>
<dbReference type="Gene3D" id="3.30.410.10">
    <property type="entry name" value="Cholesterol Oxidase, domain 2"/>
    <property type="match status" value="1"/>
</dbReference>
<feature type="chain" id="PRO_5041947411" evidence="4">
    <location>
        <begin position="23"/>
        <end position="580"/>
    </location>
</feature>
<dbReference type="Proteomes" id="UP001285441">
    <property type="component" value="Unassembled WGS sequence"/>
</dbReference>
<comment type="similarity">
    <text evidence="1">Belongs to the GMC oxidoreductase family.</text>
</comment>
<dbReference type="InterPro" id="IPR000172">
    <property type="entry name" value="GMC_OxRdtase_N"/>
</dbReference>
<dbReference type="SUPFAM" id="SSF54373">
    <property type="entry name" value="FAD-linked reductases, C-terminal domain"/>
    <property type="match status" value="1"/>
</dbReference>
<dbReference type="Pfam" id="PF05199">
    <property type="entry name" value="GMC_oxred_C"/>
    <property type="match status" value="1"/>
</dbReference>
<comment type="caution">
    <text evidence="7">The sequence shown here is derived from an EMBL/GenBank/DDBJ whole genome shotgun (WGS) entry which is preliminary data.</text>
</comment>
<keyword evidence="2" id="KW-0274">FAD</keyword>
<name>A0AAE0U0I0_9PEZI</name>
<dbReference type="InterPro" id="IPR036188">
    <property type="entry name" value="FAD/NAD-bd_sf"/>
</dbReference>
<gene>
    <name evidence="7" type="ORF">B0H63DRAFT_433933</name>
</gene>
<evidence type="ECO:0000313" key="8">
    <source>
        <dbReference type="Proteomes" id="UP001285441"/>
    </source>
</evidence>
<protein>
    <submittedName>
        <fullName evidence="7">Cellobiose dehydrogenase</fullName>
    </submittedName>
</protein>
<dbReference type="SUPFAM" id="SSF51905">
    <property type="entry name" value="FAD/NAD(P)-binding domain"/>
    <property type="match status" value="1"/>
</dbReference>
<evidence type="ECO:0000256" key="4">
    <source>
        <dbReference type="SAM" id="SignalP"/>
    </source>
</evidence>
<reference evidence="7" key="2">
    <citation type="submission" date="2023-06" db="EMBL/GenBank/DDBJ databases">
        <authorList>
            <consortium name="Lawrence Berkeley National Laboratory"/>
            <person name="Haridas S."/>
            <person name="Hensen N."/>
            <person name="Bonometti L."/>
            <person name="Westerberg I."/>
            <person name="Brannstrom I.O."/>
            <person name="Guillou S."/>
            <person name="Cros-Aarteil S."/>
            <person name="Calhoun S."/>
            <person name="Kuo A."/>
            <person name="Mondo S."/>
            <person name="Pangilinan J."/>
            <person name="Riley R."/>
            <person name="LaButti K."/>
            <person name="Andreopoulos B."/>
            <person name="Lipzen A."/>
            <person name="Chen C."/>
            <person name="Yanf M."/>
            <person name="Daum C."/>
            <person name="Ng V."/>
            <person name="Clum A."/>
            <person name="Steindorff A."/>
            <person name="Ohm R."/>
            <person name="Martin F."/>
            <person name="Silar P."/>
            <person name="Natvig D."/>
            <person name="Lalanne C."/>
            <person name="Gautier V."/>
            <person name="Ament-velasquez S.L."/>
            <person name="Kruys A."/>
            <person name="Hutchinson M.I."/>
            <person name="Powell A.J."/>
            <person name="Barry K."/>
            <person name="Miller A.N."/>
            <person name="Grigoriev I.V."/>
            <person name="Debuchy R."/>
            <person name="Gladieux P."/>
            <person name="Thoren M.H."/>
            <person name="Johannesson H."/>
        </authorList>
    </citation>
    <scope>NUCLEOTIDE SEQUENCE</scope>
    <source>
        <strain evidence="7">CBS 232.78</strain>
    </source>
</reference>
<feature type="binding site" evidence="2">
    <location>
        <position position="253"/>
    </location>
    <ligand>
        <name>FAD</name>
        <dbReference type="ChEBI" id="CHEBI:57692"/>
    </ligand>
</feature>
<evidence type="ECO:0000313" key="7">
    <source>
        <dbReference type="EMBL" id="KAK3386094.1"/>
    </source>
</evidence>
<dbReference type="Pfam" id="PF00732">
    <property type="entry name" value="GMC_oxred_N"/>
    <property type="match status" value="1"/>
</dbReference>
<dbReference type="Pfam" id="PF13450">
    <property type="entry name" value="NAD_binding_8"/>
    <property type="match status" value="1"/>
</dbReference>
<feature type="region of interest" description="Disordered" evidence="3">
    <location>
        <begin position="503"/>
        <end position="522"/>
    </location>
</feature>
<keyword evidence="8" id="KW-1185">Reference proteome</keyword>
<reference evidence="7" key="1">
    <citation type="journal article" date="2023" name="Mol. Phylogenet. Evol.">
        <title>Genome-scale phylogeny and comparative genomics of the fungal order Sordariales.</title>
        <authorList>
            <person name="Hensen N."/>
            <person name="Bonometti L."/>
            <person name="Westerberg I."/>
            <person name="Brannstrom I.O."/>
            <person name="Guillou S."/>
            <person name="Cros-Aarteil S."/>
            <person name="Calhoun S."/>
            <person name="Haridas S."/>
            <person name="Kuo A."/>
            <person name="Mondo S."/>
            <person name="Pangilinan J."/>
            <person name="Riley R."/>
            <person name="LaButti K."/>
            <person name="Andreopoulos B."/>
            <person name="Lipzen A."/>
            <person name="Chen C."/>
            <person name="Yan M."/>
            <person name="Daum C."/>
            <person name="Ng V."/>
            <person name="Clum A."/>
            <person name="Steindorff A."/>
            <person name="Ohm R.A."/>
            <person name="Martin F."/>
            <person name="Silar P."/>
            <person name="Natvig D.O."/>
            <person name="Lalanne C."/>
            <person name="Gautier V."/>
            <person name="Ament-Velasquez S.L."/>
            <person name="Kruys A."/>
            <person name="Hutchinson M.I."/>
            <person name="Powell A.J."/>
            <person name="Barry K."/>
            <person name="Miller A.N."/>
            <person name="Grigoriev I.V."/>
            <person name="Debuchy R."/>
            <person name="Gladieux P."/>
            <person name="Hiltunen Thoren M."/>
            <person name="Johannesson H."/>
        </authorList>
    </citation>
    <scope>NUCLEOTIDE SEQUENCE</scope>
    <source>
        <strain evidence="7">CBS 232.78</strain>
    </source>
</reference>
<dbReference type="InterPro" id="IPR007867">
    <property type="entry name" value="GMC_OxRtase_C"/>
</dbReference>
<keyword evidence="4" id="KW-0732">Signal</keyword>
<organism evidence="7 8">
    <name type="scientific">Podospora didyma</name>
    <dbReference type="NCBI Taxonomy" id="330526"/>
    <lineage>
        <taxon>Eukaryota</taxon>
        <taxon>Fungi</taxon>
        <taxon>Dikarya</taxon>
        <taxon>Ascomycota</taxon>
        <taxon>Pezizomycotina</taxon>
        <taxon>Sordariomycetes</taxon>
        <taxon>Sordariomycetidae</taxon>
        <taxon>Sordariales</taxon>
        <taxon>Podosporaceae</taxon>
        <taxon>Podospora</taxon>
    </lineage>
</organism>
<keyword evidence="2" id="KW-0285">Flavoprotein</keyword>